<feature type="compositionally biased region" description="Polar residues" evidence="1">
    <location>
        <begin position="55"/>
        <end position="68"/>
    </location>
</feature>
<feature type="transmembrane region" description="Helical" evidence="2">
    <location>
        <begin position="315"/>
        <end position="332"/>
    </location>
</feature>
<keyword evidence="2" id="KW-0812">Transmembrane</keyword>
<dbReference type="InterPro" id="IPR052979">
    <property type="entry name" value="Adenylate-forming_domain"/>
</dbReference>
<feature type="compositionally biased region" description="Basic and acidic residues" evidence="1">
    <location>
        <begin position="43"/>
        <end position="54"/>
    </location>
</feature>
<keyword evidence="2" id="KW-1133">Transmembrane helix</keyword>
<dbReference type="SUPFAM" id="SSF52343">
    <property type="entry name" value="Ferredoxin reductase-like, C-terminal NADP-linked domain"/>
    <property type="match status" value="1"/>
</dbReference>
<evidence type="ECO:0000256" key="1">
    <source>
        <dbReference type="SAM" id="MobiDB-lite"/>
    </source>
</evidence>
<feature type="transmembrane region" description="Helical" evidence="2">
    <location>
        <begin position="131"/>
        <end position="152"/>
    </location>
</feature>
<comment type="caution">
    <text evidence="3">The sequence shown here is derived from an EMBL/GenBank/DDBJ whole genome shotgun (WGS) entry which is preliminary data.</text>
</comment>
<dbReference type="EMBL" id="VXIS01000025">
    <property type="protein sequence ID" value="KAA8912327.1"/>
    <property type="molecule type" value="Genomic_DNA"/>
</dbReference>
<dbReference type="OrthoDB" id="3142841at2759"/>
<feature type="transmembrane region" description="Helical" evidence="2">
    <location>
        <begin position="276"/>
        <end position="295"/>
    </location>
</feature>
<feature type="transmembrane region" description="Helical" evidence="2">
    <location>
        <begin position="242"/>
        <end position="264"/>
    </location>
</feature>
<feature type="transmembrane region" description="Helical" evidence="2">
    <location>
        <begin position="202"/>
        <end position="222"/>
    </location>
</feature>
<keyword evidence="2" id="KW-0472">Membrane</keyword>
<dbReference type="PANTHER" id="PTHR33927:SF5">
    <property type="entry name" value="ENZYME, PUTATIVE (AFU_ORTHOLOGUE AFUA_8G01222)-RELATED"/>
    <property type="match status" value="1"/>
</dbReference>
<accession>A0A5J5F7D7</accession>
<organism evidence="3 4">
    <name type="scientific">Sphaerosporella brunnea</name>
    <dbReference type="NCBI Taxonomy" id="1250544"/>
    <lineage>
        <taxon>Eukaryota</taxon>
        <taxon>Fungi</taxon>
        <taxon>Dikarya</taxon>
        <taxon>Ascomycota</taxon>
        <taxon>Pezizomycotina</taxon>
        <taxon>Pezizomycetes</taxon>
        <taxon>Pezizales</taxon>
        <taxon>Pyronemataceae</taxon>
        <taxon>Sphaerosporella</taxon>
    </lineage>
</organism>
<dbReference type="AlphaFoldDB" id="A0A5J5F7D7"/>
<keyword evidence="4" id="KW-1185">Reference proteome</keyword>
<dbReference type="PANTHER" id="PTHR33927">
    <property type="entry name" value="TRANSMEMBRANE PROTEIN"/>
    <property type="match status" value="1"/>
</dbReference>
<sequence length="548" mass="60929">MSTPSCSMTVVKERFPEHQGPGLIRRGNSSCSTVVGPPPSSRKPSEIEVSEKAWKSSSEPPQHTSPDTLTLPPPAHISDAQNFRVARDIFISDIEKQPDWTAFASHELAEKNHGSIFRNIRFRIMSMYRRLFTVVFLVNLTVAITFAVTGTARIDRLAGAALGNLTASVLIRNDHIVNFLFRTLSSIPKSWPLGVRQYCAKIYNFGGIHSGCGVFSLVWLLWMTGVITRTYMSGDGVISRTTLVLCWLVVCLLFLICASAYPVVRQYYHNYFEMSHRFAGWASICLVWGLIVTLTRDTHHLTTPGQIPLQLVRTHAFWFLAVTTACLVHPWLHLRKLNVTTEVLSSHTCRIYANDRSYIRPYPGSFVRVSTNPLFEWHSFAAIAWPESRGASCDHSIVVSRAGDWTSRTIAHPPQKLWYKGVPTCGVLHVSKLFHKIILIATGSGIGPCLAVMKAGQVSCRVLWSTRAPRDTYGDRIVDDVLAIDPKAVIYDTGKGGGRPDVVKMAYSLYVDAAAEAVVIISNPKLTYQVVYGFESRGVPAYGAIWDS</sequence>
<evidence type="ECO:0000313" key="4">
    <source>
        <dbReference type="Proteomes" id="UP000326924"/>
    </source>
</evidence>
<protein>
    <recommendedName>
        <fullName evidence="5">Integral membrane protein TmpA</fullName>
    </recommendedName>
</protein>
<evidence type="ECO:0000313" key="3">
    <source>
        <dbReference type="EMBL" id="KAA8912327.1"/>
    </source>
</evidence>
<dbReference type="InParanoid" id="A0A5J5F7D7"/>
<evidence type="ECO:0000256" key="2">
    <source>
        <dbReference type="SAM" id="Phobius"/>
    </source>
</evidence>
<reference evidence="3 4" key="1">
    <citation type="submission" date="2019-09" db="EMBL/GenBank/DDBJ databases">
        <title>Draft genome of the ectomycorrhizal ascomycete Sphaerosporella brunnea.</title>
        <authorList>
            <consortium name="DOE Joint Genome Institute"/>
            <person name="Benucci G.M."/>
            <person name="Marozzi G."/>
            <person name="Antonielli L."/>
            <person name="Sanchez S."/>
            <person name="Marco P."/>
            <person name="Wang X."/>
            <person name="Falini L.B."/>
            <person name="Barry K."/>
            <person name="Haridas S."/>
            <person name="Lipzen A."/>
            <person name="Labutti K."/>
            <person name="Grigoriev I.V."/>
            <person name="Murat C."/>
            <person name="Martin F."/>
            <person name="Albertini E."/>
            <person name="Donnini D."/>
            <person name="Bonito G."/>
        </authorList>
    </citation>
    <scope>NUCLEOTIDE SEQUENCE [LARGE SCALE GENOMIC DNA]</scope>
    <source>
        <strain evidence="3 4">Sb_GMNB300</strain>
    </source>
</reference>
<dbReference type="Proteomes" id="UP000326924">
    <property type="component" value="Unassembled WGS sequence"/>
</dbReference>
<evidence type="ECO:0008006" key="5">
    <source>
        <dbReference type="Google" id="ProtNLM"/>
    </source>
</evidence>
<name>A0A5J5F7D7_9PEZI</name>
<gene>
    <name evidence="3" type="ORF">FN846DRAFT_324924</name>
</gene>
<proteinExistence type="predicted"/>
<dbReference type="InterPro" id="IPR039261">
    <property type="entry name" value="FNR_nucleotide-bd"/>
</dbReference>
<feature type="region of interest" description="Disordered" evidence="1">
    <location>
        <begin position="1"/>
        <end position="75"/>
    </location>
</feature>